<dbReference type="InterPro" id="IPR035069">
    <property type="entry name" value="TTHA1013/TTHA0281-like"/>
</dbReference>
<dbReference type="Proteomes" id="UP001231316">
    <property type="component" value="Plasmid unnamed2"/>
</dbReference>
<feature type="domain" description="HicB-like antitoxin of toxin-antitoxin system" evidence="1">
    <location>
        <begin position="11"/>
        <end position="109"/>
    </location>
</feature>
<gene>
    <name evidence="2" type="ORF">QFE45_11280</name>
</gene>
<dbReference type="RefSeq" id="WP_003706680.1">
    <property type="nucleotide sequence ID" value="NZ_CP123973.1"/>
</dbReference>
<accession>A0AAX3X8I8</accession>
<dbReference type="Pfam" id="PF15919">
    <property type="entry name" value="HicB_lk_antitox"/>
    <property type="match status" value="1"/>
</dbReference>
<dbReference type="EMBL" id="CP123973">
    <property type="protein sequence ID" value="WII29838.1"/>
    <property type="molecule type" value="Genomic_DNA"/>
</dbReference>
<protein>
    <submittedName>
        <fullName evidence="2">Type II toxin-antitoxin system HicB family antitoxin</fullName>
    </submittedName>
</protein>
<reference evidence="2" key="1">
    <citation type="submission" date="2023-04" db="EMBL/GenBank/DDBJ databases">
        <title>Four porcine-derived lactic acid bacteria strains analyses and their evaluation as potential probiotics based on genomics.</title>
        <authorList>
            <person name="Niu D."/>
        </authorList>
    </citation>
    <scope>NUCLEOTIDE SEQUENCE</scope>
    <source>
        <strain evidence="2">ZSA5</strain>
        <plasmid evidence="2">unnamed2</plasmid>
    </source>
</reference>
<dbReference type="AlphaFoldDB" id="A0AAX3X8I8"/>
<geneLocation type="plasmid" evidence="2 3">
    <name>unnamed2</name>
</geneLocation>
<proteinExistence type="predicted"/>
<evidence type="ECO:0000313" key="3">
    <source>
        <dbReference type="Proteomes" id="UP001231316"/>
    </source>
</evidence>
<evidence type="ECO:0000259" key="1">
    <source>
        <dbReference type="Pfam" id="PF15919"/>
    </source>
</evidence>
<dbReference type="SUPFAM" id="SSF143100">
    <property type="entry name" value="TTHA1013/TTHA0281-like"/>
    <property type="match status" value="1"/>
</dbReference>
<organism evidence="2 3">
    <name type="scientific">Ligilactobacillus salivarius</name>
    <dbReference type="NCBI Taxonomy" id="1624"/>
    <lineage>
        <taxon>Bacteria</taxon>
        <taxon>Bacillati</taxon>
        <taxon>Bacillota</taxon>
        <taxon>Bacilli</taxon>
        <taxon>Lactobacillales</taxon>
        <taxon>Lactobacillaceae</taxon>
        <taxon>Ligilactobacillus</taxon>
    </lineage>
</organism>
<dbReference type="Gene3D" id="3.30.160.250">
    <property type="match status" value="1"/>
</dbReference>
<dbReference type="InterPro" id="IPR031807">
    <property type="entry name" value="HicB-like"/>
</dbReference>
<keyword evidence="2" id="KW-0614">Plasmid</keyword>
<evidence type="ECO:0000313" key="2">
    <source>
        <dbReference type="EMBL" id="WII29838.1"/>
    </source>
</evidence>
<sequence>MSNKQKMVVAYPAIFTPEENGGYLIEFPDIQGAFTGINNDDLGYGMEMASEVLGLTVADYLESGDDLSKPTAVNKVKHKEGSFVTLVSTDVSKYLDNQKLVKKTLTIPKWANQKAIKENINFSALLTKAILDYN</sequence>
<name>A0AAX3X8I8_9LACO</name>